<keyword evidence="11 16" id="KW-0694">RNA-binding</keyword>
<dbReference type="SUPFAM" id="SSF54991">
    <property type="entry name" value="Anticodon-binding domain of PheRS"/>
    <property type="match status" value="1"/>
</dbReference>
<evidence type="ECO:0000256" key="7">
    <source>
        <dbReference type="ARBA" id="ARBA00022723"/>
    </source>
</evidence>
<evidence type="ECO:0000256" key="9">
    <source>
        <dbReference type="ARBA" id="ARBA00022840"/>
    </source>
</evidence>
<dbReference type="SUPFAM" id="SSF56037">
    <property type="entry name" value="PheT/TilS domain"/>
    <property type="match status" value="1"/>
</dbReference>
<feature type="binding site" evidence="15">
    <location>
        <position position="476"/>
    </location>
    <ligand>
        <name>Mg(2+)</name>
        <dbReference type="ChEBI" id="CHEBI:18420"/>
        <note>shared with alpha subunit</note>
    </ligand>
</feature>
<dbReference type="InterPro" id="IPR005147">
    <property type="entry name" value="tRNA_synthase_B5-dom"/>
</dbReference>
<dbReference type="InterPro" id="IPR033714">
    <property type="entry name" value="tRNA_bind_bactPheRS"/>
</dbReference>
<organism evidence="20 21">
    <name type="scientific">Bacteroides fragilis str. 3998T(B)3</name>
    <dbReference type="NCBI Taxonomy" id="1339316"/>
    <lineage>
        <taxon>Bacteria</taxon>
        <taxon>Pseudomonadati</taxon>
        <taxon>Bacteroidota</taxon>
        <taxon>Bacteroidia</taxon>
        <taxon>Bacteroidales</taxon>
        <taxon>Bacteroidaceae</taxon>
        <taxon>Bacteroides</taxon>
    </lineage>
</organism>
<dbReference type="SUPFAM" id="SSF50249">
    <property type="entry name" value="Nucleic acid-binding proteins"/>
    <property type="match status" value="1"/>
</dbReference>
<dbReference type="GO" id="GO:0004826">
    <property type="term" value="F:phenylalanine-tRNA ligase activity"/>
    <property type="evidence" value="ECO:0007669"/>
    <property type="project" value="UniProtKB-UniRule"/>
</dbReference>
<dbReference type="Pfam" id="PF03483">
    <property type="entry name" value="B3_4"/>
    <property type="match status" value="1"/>
</dbReference>
<dbReference type="GO" id="GO:0000049">
    <property type="term" value="F:tRNA binding"/>
    <property type="evidence" value="ECO:0007669"/>
    <property type="project" value="UniProtKB-UniRule"/>
</dbReference>
<comment type="cofactor">
    <cofactor evidence="15">
        <name>Mg(2+)</name>
        <dbReference type="ChEBI" id="CHEBI:18420"/>
    </cofactor>
    <text evidence="15">Binds 2 magnesium ions per tetramer.</text>
</comment>
<dbReference type="InterPro" id="IPR020825">
    <property type="entry name" value="Phe-tRNA_synthase-like_B3/B4"/>
</dbReference>
<dbReference type="GO" id="GO:0000287">
    <property type="term" value="F:magnesium ion binding"/>
    <property type="evidence" value="ECO:0007669"/>
    <property type="project" value="UniProtKB-UniRule"/>
</dbReference>
<protein>
    <recommendedName>
        <fullName evidence="15">Phenylalanine--tRNA ligase beta subunit</fullName>
        <ecNumber evidence="15">6.1.1.20</ecNumber>
    </recommendedName>
    <alternativeName>
        <fullName evidence="15">Phenylalanyl-tRNA synthetase beta subunit</fullName>
        <shortName evidence="15">PheRS</shortName>
    </alternativeName>
</protein>
<sequence>MNISYNWLKEYVNFDLTPDEVAAALTSIGLETGGVEEVQTIKGGLEGLVIGEVLTCVEHPNSDHLHITTVNLGNGEPTQIVCGAPNVAAGQKVVVATLGTKLYDGDECFTIKKSKIRGVESIGMICAEDEIGIGTSHDGIIVLPEDAVPGTLAKDYYNVKSDYVLEVDITPNRADACSHYGVARDLYAYLVQNGKQAALTRPSVDAFAVENHDLDIKVTVENSEACPRYAGVTVKGVTVKESPEWLQNKLRIIGLRPINNVVDITNYIVHAFGQPLHCFDANKIKGGEVIVKTMPEGTTFVTLDGVERKLNERDLMICNKEDAMCIAGVFGGLDSGSTEATTDVFLESAYFHPTWVRKTARRHGLNTDASFRFERGIDPNITIYCLKLAAMMVKELAGGTISSEIKDVCAAPAQDFIVELTYEKVHSLIGKVIPVETIKSIVTSLEMKIMDETAEGLTLAVPPYRVDVQRDCDVIEDILRIYGYNNVEIPSTLKSSLTTKGDCDKSNKLQNLVAEQLVGCGFNEILNNSLTRAAYYDGLESYPSKNLVMLLNPLSADLNCMRQTLLFGGLESIAHNANRKNADLKFFEFGNCYHFDAEKKNPEKVLAPYSEDYHLGLWVTGKMVSNSWAHADENTSVYELKAYVENIFKRLGLDLHSLVVGNLSDDIYSTALTVNTKGGKRLATFGVVTKKMLKAFDVDNEVYYADLNWKELMKAIRSVKVSYKEISKFPAVKRDLALLLDKKVQFAEIEKIAYETEKKLLKEVSLFDVYEGKNLEAGKKSYAVSFLLQDESQTLNDKMIDKIMSKLVKNLEDKLGAKLR</sequence>
<dbReference type="Pfam" id="PF03147">
    <property type="entry name" value="FDX-ACB"/>
    <property type="match status" value="1"/>
</dbReference>
<dbReference type="InterPro" id="IPR045864">
    <property type="entry name" value="aa-tRNA-synth_II/BPL/LPL"/>
</dbReference>
<dbReference type="FunFam" id="3.30.70.380:FF:000001">
    <property type="entry name" value="Phenylalanine--tRNA ligase beta subunit"/>
    <property type="match status" value="1"/>
</dbReference>
<evidence type="ECO:0000256" key="5">
    <source>
        <dbReference type="ARBA" id="ARBA00022555"/>
    </source>
</evidence>
<dbReference type="InterPro" id="IPR045060">
    <property type="entry name" value="Phe-tRNA-ligase_IIc_bsu"/>
</dbReference>
<dbReference type="CDD" id="cd00769">
    <property type="entry name" value="PheRS_beta_core"/>
    <property type="match status" value="1"/>
</dbReference>
<feature type="binding site" evidence="15">
    <location>
        <position position="477"/>
    </location>
    <ligand>
        <name>Mg(2+)</name>
        <dbReference type="ChEBI" id="CHEBI:18420"/>
        <note>shared with alpha subunit</note>
    </ligand>
</feature>
<dbReference type="SUPFAM" id="SSF55681">
    <property type="entry name" value="Class II aaRS and biotin synthetases"/>
    <property type="match status" value="1"/>
</dbReference>
<evidence type="ECO:0000256" key="16">
    <source>
        <dbReference type="PROSITE-ProRule" id="PRU00209"/>
    </source>
</evidence>
<dbReference type="InterPro" id="IPR004532">
    <property type="entry name" value="Phe-tRNA-ligase_IIc_bsu_bact"/>
</dbReference>
<evidence type="ECO:0000259" key="19">
    <source>
        <dbReference type="PROSITE" id="PS51483"/>
    </source>
</evidence>
<feature type="domain" description="TRNA-binding" evidence="17">
    <location>
        <begin position="42"/>
        <end position="154"/>
    </location>
</feature>
<evidence type="ECO:0000259" key="17">
    <source>
        <dbReference type="PROSITE" id="PS50886"/>
    </source>
</evidence>
<keyword evidence="5 16" id="KW-0820">tRNA-binding</keyword>
<dbReference type="Gene3D" id="2.40.50.140">
    <property type="entry name" value="Nucleic acid-binding proteins"/>
    <property type="match status" value="1"/>
</dbReference>
<dbReference type="InterPro" id="IPR036690">
    <property type="entry name" value="Fdx_antiC-bd_sf"/>
</dbReference>
<evidence type="ECO:0000256" key="10">
    <source>
        <dbReference type="ARBA" id="ARBA00022842"/>
    </source>
</evidence>
<dbReference type="Gene3D" id="3.30.930.10">
    <property type="entry name" value="Bira Bifunctional Protein, Domain 2"/>
    <property type="match status" value="1"/>
</dbReference>
<dbReference type="FunFam" id="2.40.50.140:FF:000045">
    <property type="entry name" value="Phenylalanine--tRNA ligase beta subunit"/>
    <property type="match status" value="1"/>
</dbReference>
<evidence type="ECO:0000313" key="21">
    <source>
        <dbReference type="Proteomes" id="UP000020773"/>
    </source>
</evidence>
<dbReference type="GO" id="GO:0006432">
    <property type="term" value="P:phenylalanyl-tRNA aminoacylation"/>
    <property type="evidence" value="ECO:0007669"/>
    <property type="project" value="UniProtKB-UniRule"/>
</dbReference>
<dbReference type="PATRIC" id="fig|1339316.3.peg.2934"/>
<dbReference type="EMBL" id="JGDB01000189">
    <property type="protein sequence ID" value="EXY90237.1"/>
    <property type="molecule type" value="Genomic_DNA"/>
</dbReference>
<dbReference type="InterPro" id="IPR005121">
    <property type="entry name" value="Fdx_antiC-bd"/>
</dbReference>
<dbReference type="Gene3D" id="3.30.70.380">
    <property type="entry name" value="Ferrodoxin-fold anticodon-binding domain"/>
    <property type="match status" value="1"/>
</dbReference>
<evidence type="ECO:0000256" key="13">
    <source>
        <dbReference type="ARBA" id="ARBA00023146"/>
    </source>
</evidence>
<dbReference type="NCBIfam" id="TIGR00472">
    <property type="entry name" value="pheT_bact"/>
    <property type="match status" value="1"/>
</dbReference>
<dbReference type="RefSeq" id="WP_005788108.1">
    <property type="nucleotide sequence ID" value="NZ_JGDB01000189.1"/>
</dbReference>
<dbReference type="GO" id="GO:0009328">
    <property type="term" value="C:phenylalanine-tRNA ligase complex"/>
    <property type="evidence" value="ECO:0007669"/>
    <property type="project" value="TreeGrafter"/>
</dbReference>
<dbReference type="Gene3D" id="3.50.40.10">
    <property type="entry name" value="Phenylalanyl-trna Synthetase, Chain B, domain 3"/>
    <property type="match status" value="1"/>
</dbReference>
<dbReference type="InterPro" id="IPR041616">
    <property type="entry name" value="PheRS_beta_core"/>
</dbReference>
<keyword evidence="7 15" id="KW-0479">Metal-binding</keyword>
<dbReference type="InterPro" id="IPR012340">
    <property type="entry name" value="NA-bd_OB-fold"/>
</dbReference>
<dbReference type="Gene3D" id="3.30.56.10">
    <property type="match status" value="2"/>
</dbReference>
<dbReference type="InterPro" id="IPR002547">
    <property type="entry name" value="tRNA-bd_dom"/>
</dbReference>
<keyword evidence="8 15" id="KW-0547">Nucleotide-binding</keyword>
<dbReference type="NCBIfam" id="NF045760">
    <property type="entry name" value="YtpR"/>
    <property type="match status" value="1"/>
</dbReference>
<dbReference type="CDD" id="cd02796">
    <property type="entry name" value="tRNA_bind_bactPheRS"/>
    <property type="match status" value="1"/>
</dbReference>
<evidence type="ECO:0000313" key="20">
    <source>
        <dbReference type="EMBL" id="EXY90237.1"/>
    </source>
</evidence>
<dbReference type="HAMAP" id="MF_00283">
    <property type="entry name" value="Phe_tRNA_synth_beta1"/>
    <property type="match status" value="1"/>
</dbReference>
<dbReference type="SMART" id="SM00874">
    <property type="entry name" value="B5"/>
    <property type="match status" value="1"/>
</dbReference>
<evidence type="ECO:0000256" key="3">
    <source>
        <dbReference type="ARBA" id="ARBA00011209"/>
    </source>
</evidence>
<evidence type="ECO:0000256" key="14">
    <source>
        <dbReference type="ARBA" id="ARBA00049255"/>
    </source>
</evidence>
<dbReference type="SMART" id="SM00896">
    <property type="entry name" value="FDX-ACB"/>
    <property type="match status" value="1"/>
</dbReference>
<keyword evidence="6 15" id="KW-0436">Ligase</keyword>
<keyword evidence="9 15" id="KW-0067">ATP-binding</keyword>
<evidence type="ECO:0000259" key="18">
    <source>
        <dbReference type="PROSITE" id="PS51447"/>
    </source>
</evidence>
<dbReference type="SUPFAM" id="SSF46955">
    <property type="entry name" value="Putative DNA-binding domain"/>
    <property type="match status" value="1"/>
</dbReference>
<evidence type="ECO:0000256" key="6">
    <source>
        <dbReference type="ARBA" id="ARBA00022598"/>
    </source>
</evidence>
<keyword evidence="12 15" id="KW-0648">Protein biosynthesis</keyword>
<feature type="binding site" evidence="15">
    <location>
        <position position="467"/>
    </location>
    <ligand>
        <name>Mg(2+)</name>
        <dbReference type="ChEBI" id="CHEBI:18420"/>
        <note>shared with alpha subunit</note>
    </ligand>
</feature>
<dbReference type="SMR" id="A0A015U5X5"/>
<feature type="domain" description="B5" evidence="19">
    <location>
        <begin position="413"/>
        <end position="489"/>
    </location>
</feature>
<evidence type="ECO:0000256" key="11">
    <source>
        <dbReference type="ARBA" id="ARBA00022884"/>
    </source>
</evidence>
<dbReference type="Pfam" id="PF01588">
    <property type="entry name" value="tRNA_bind"/>
    <property type="match status" value="1"/>
</dbReference>
<dbReference type="GeneID" id="60366636"/>
<dbReference type="Proteomes" id="UP000020773">
    <property type="component" value="Unassembled WGS sequence"/>
</dbReference>
<dbReference type="Pfam" id="PF17759">
    <property type="entry name" value="tRNA_synthFbeta"/>
    <property type="match status" value="1"/>
</dbReference>
<dbReference type="InterPro" id="IPR005146">
    <property type="entry name" value="B3/B4_tRNA-bd"/>
</dbReference>
<dbReference type="AlphaFoldDB" id="A0A015U5X5"/>
<evidence type="ECO:0000256" key="8">
    <source>
        <dbReference type="ARBA" id="ARBA00022741"/>
    </source>
</evidence>
<dbReference type="PANTHER" id="PTHR10947:SF0">
    <property type="entry name" value="PHENYLALANINE--TRNA LIGASE BETA SUBUNIT"/>
    <property type="match status" value="1"/>
</dbReference>
<comment type="catalytic activity">
    <reaction evidence="14 15">
        <text>tRNA(Phe) + L-phenylalanine + ATP = L-phenylalanyl-tRNA(Phe) + AMP + diphosphate + H(+)</text>
        <dbReference type="Rhea" id="RHEA:19413"/>
        <dbReference type="Rhea" id="RHEA-COMP:9668"/>
        <dbReference type="Rhea" id="RHEA-COMP:9699"/>
        <dbReference type="ChEBI" id="CHEBI:15378"/>
        <dbReference type="ChEBI" id="CHEBI:30616"/>
        <dbReference type="ChEBI" id="CHEBI:33019"/>
        <dbReference type="ChEBI" id="CHEBI:58095"/>
        <dbReference type="ChEBI" id="CHEBI:78442"/>
        <dbReference type="ChEBI" id="CHEBI:78531"/>
        <dbReference type="ChEBI" id="CHEBI:456215"/>
        <dbReference type="EC" id="6.1.1.20"/>
    </reaction>
</comment>
<feature type="domain" description="FDX-ACB" evidence="18">
    <location>
        <begin position="727"/>
        <end position="820"/>
    </location>
</feature>
<reference evidence="20 21" key="1">
    <citation type="submission" date="2014-02" db="EMBL/GenBank/DDBJ databases">
        <authorList>
            <person name="Sears C."/>
            <person name="Carroll K."/>
            <person name="Sack B.R."/>
            <person name="Qadri F."/>
            <person name="Myers L.L."/>
            <person name="Chung G.-T."/>
            <person name="Escheverria P."/>
            <person name="Fraser C.M."/>
            <person name="Sadzewicz L."/>
            <person name="Shefchek K.A."/>
            <person name="Tallon L."/>
            <person name="Das S.P."/>
            <person name="Daugherty S."/>
            <person name="Mongodin E.F."/>
        </authorList>
    </citation>
    <scope>NUCLEOTIDE SEQUENCE [LARGE SCALE GENOMIC DNA]</scope>
    <source>
        <strain evidence="21">3998T(B)3</strain>
    </source>
</reference>
<name>A0A015U5X5_BACFG</name>
<dbReference type="Pfam" id="PF03484">
    <property type="entry name" value="B5"/>
    <property type="match status" value="1"/>
</dbReference>
<dbReference type="PROSITE" id="PS51447">
    <property type="entry name" value="FDX_ACB"/>
    <property type="match status" value="1"/>
</dbReference>
<dbReference type="SMART" id="SM00873">
    <property type="entry name" value="B3_4"/>
    <property type="match status" value="1"/>
</dbReference>
<dbReference type="GO" id="GO:0005524">
    <property type="term" value="F:ATP binding"/>
    <property type="evidence" value="ECO:0007669"/>
    <property type="project" value="UniProtKB-UniRule"/>
</dbReference>
<evidence type="ECO:0000256" key="2">
    <source>
        <dbReference type="ARBA" id="ARBA00008653"/>
    </source>
</evidence>
<dbReference type="PROSITE" id="PS50886">
    <property type="entry name" value="TRBD"/>
    <property type="match status" value="1"/>
</dbReference>
<dbReference type="FunFam" id="3.30.56.10:FF:000013">
    <property type="entry name" value="Phenylalanine--tRNA ligase beta subunit"/>
    <property type="match status" value="1"/>
</dbReference>
<keyword evidence="10 15" id="KW-0460">Magnesium</keyword>
<dbReference type="FunFam" id="3.50.40.10:FF:000001">
    <property type="entry name" value="Phenylalanine--tRNA ligase beta subunit"/>
    <property type="match status" value="1"/>
</dbReference>
<feature type="binding site" evidence="15">
    <location>
        <position position="473"/>
    </location>
    <ligand>
        <name>Mg(2+)</name>
        <dbReference type="ChEBI" id="CHEBI:18420"/>
        <note>shared with alpha subunit</note>
    </ligand>
</feature>
<evidence type="ECO:0000256" key="15">
    <source>
        <dbReference type="HAMAP-Rule" id="MF_00283"/>
    </source>
</evidence>
<evidence type="ECO:0000256" key="1">
    <source>
        <dbReference type="ARBA" id="ARBA00004496"/>
    </source>
</evidence>
<comment type="subunit">
    <text evidence="3 15">Tetramer of two alpha and two beta subunits.</text>
</comment>
<dbReference type="InterPro" id="IPR009061">
    <property type="entry name" value="DNA-bd_dom_put_sf"/>
</dbReference>
<evidence type="ECO:0000256" key="12">
    <source>
        <dbReference type="ARBA" id="ARBA00022917"/>
    </source>
</evidence>
<gene>
    <name evidence="15 20" type="primary">pheT</name>
    <name evidence="20" type="ORF">M125_3085</name>
</gene>
<comment type="caution">
    <text evidence="20">The sequence shown here is derived from an EMBL/GenBank/DDBJ whole genome shotgun (WGS) entry which is preliminary data.</text>
</comment>
<comment type="similarity">
    <text evidence="2 15">Belongs to the phenylalanyl-tRNA synthetase beta subunit family. Type 1 subfamily.</text>
</comment>
<proteinExistence type="inferred from homology"/>
<dbReference type="PANTHER" id="PTHR10947">
    <property type="entry name" value="PHENYLALANYL-TRNA SYNTHETASE BETA CHAIN AND LEUCINE-RICH REPEAT-CONTAINING PROTEIN 47"/>
    <property type="match status" value="1"/>
</dbReference>
<comment type="subcellular location">
    <subcellularLocation>
        <location evidence="1 15">Cytoplasm</location>
    </subcellularLocation>
</comment>
<accession>A0A015U5X5</accession>
<evidence type="ECO:0000256" key="4">
    <source>
        <dbReference type="ARBA" id="ARBA00022490"/>
    </source>
</evidence>
<dbReference type="EC" id="6.1.1.20" evidence="15"/>
<dbReference type="PROSITE" id="PS51483">
    <property type="entry name" value="B5"/>
    <property type="match status" value="1"/>
</dbReference>
<keyword evidence="13 15" id="KW-0030">Aminoacyl-tRNA synthetase</keyword>
<keyword evidence="4 15" id="KW-0963">Cytoplasm</keyword>